<evidence type="ECO:0000256" key="2">
    <source>
        <dbReference type="ARBA" id="ARBA00006285"/>
    </source>
</evidence>
<dbReference type="Proteomes" id="UP001374893">
    <property type="component" value="Chromosome"/>
</dbReference>
<dbReference type="Pfam" id="PF02838">
    <property type="entry name" value="Glyco_hydro_20b"/>
    <property type="match status" value="1"/>
</dbReference>
<dbReference type="PANTHER" id="PTHR22600">
    <property type="entry name" value="BETA-HEXOSAMINIDASE"/>
    <property type="match status" value="1"/>
</dbReference>
<dbReference type="InterPro" id="IPR029018">
    <property type="entry name" value="Hex-like_dom2"/>
</dbReference>
<keyword evidence="6" id="KW-0732">Signal</keyword>
<dbReference type="InterPro" id="IPR025705">
    <property type="entry name" value="Beta_hexosaminidase_sua/sub"/>
</dbReference>
<dbReference type="EC" id="3.2.1.52" evidence="3"/>
<dbReference type="InterPro" id="IPR015883">
    <property type="entry name" value="Glyco_hydro_20_cat"/>
</dbReference>
<feature type="signal peptide" evidence="6">
    <location>
        <begin position="1"/>
        <end position="32"/>
    </location>
</feature>
<dbReference type="PRINTS" id="PR00738">
    <property type="entry name" value="GLHYDRLASE20"/>
</dbReference>
<dbReference type="InterPro" id="IPR017853">
    <property type="entry name" value="GH"/>
</dbReference>
<keyword evidence="5" id="KW-0326">Glycosidase</keyword>
<dbReference type="Gene3D" id="3.20.20.80">
    <property type="entry name" value="Glycosidases"/>
    <property type="match status" value="1"/>
</dbReference>
<dbReference type="Gene3D" id="2.60.120.260">
    <property type="entry name" value="Galactose-binding domain-like"/>
    <property type="match status" value="1"/>
</dbReference>
<dbReference type="Pfam" id="PF00728">
    <property type="entry name" value="Glyco_hydro_20"/>
    <property type="match status" value="1"/>
</dbReference>
<feature type="chain" id="PRO_5046734037" description="beta-N-acetylhexosaminidase" evidence="6">
    <location>
        <begin position="33"/>
        <end position="677"/>
    </location>
</feature>
<dbReference type="EMBL" id="AP024702">
    <property type="protein sequence ID" value="BCX46504.1"/>
    <property type="molecule type" value="Genomic_DNA"/>
</dbReference>
<evidence type="ECO:0000256" key="6">
    <source>
        <dbReference type="SAM" id="SignalP"/>
    </source>
</evidence>
<protein>
    <recommendedName>
        <fullName evidence="3">beta-N-acetylhexosaminidase</fullName>
        <ecNumber evidence="3">3.2.1.52</ecNumber>
    </recommendedName>
</protein>
<dbReference type="SUPFAM" id="SSF51445">
    <property type="entry name" value="(Trans)glycosidases"/>
    <property type="match status" value="1"/>
</dbReference>
<evidence type="ECO:0000256" key="3">
    <source>
        <dbReference type="ARBA" id="ARBA00012663"/>
    </source>
</evidence>
<feature type="domain" description="Beta-hexosaminidase bacterial type N-terminal" evidence="8">
    <location>
        <begin position="34"/>
        <end position="160"/>
    </location>
</feature>
<dbReference type="CDD" id="cd06563">
    <property type="entry name" value="GH20_chitobiase-like"/>
    <property type="match status" value="1"/>
</dbReference>
<evidence type="ECO:0000256" key="5">
    <source>
        <dbReference type="ARBA" id="ARBA00023295"/>
    </source>
</evidence>
<dbReference type="InterPro" id="IPR015882">
    <property type="entry name" value="HEX_bac_N"/>
</dbReference>
<dbReference type="PANTHER" id="PTHR22600:SF57">
    <property type="entry name" value="BETA-N-ACETYLHEXOSAMINIDASE"/>
    <property type="match status" value="1"/>
</dbReference>
<evidence type="ECO:0000256" key="4">
    <source>
        <dbReference type="ARBA" id="ARBA00022801"/>
    </source>
</evidence>
<feature type="domain" description="Glycoside hydrolase family 20 catalytic" evidence="7">
    <location>
        <begin position="163"/>
        <end position="514"/>
    </location>
</feature>
<keyword evidence="10" id="KW-1185">Reference proteome</keyword>
<keyword evidence="4" id="KW-0378">Hydrolase</keyword>
<gene>
    <name evidence="9" type="ORF">HAHE_04120</name>
</gene>
<dbReference type="SUPFAM" id="SSF55545">
    <property type="entry name" value="beta-N-acetylhexosaminidase-like domain"/>
    <property type="match status" value="1"/>
</dbReference>
<name>A0ABN6GYZ8_9BACT</name>
<evidence type="ECO:0000256" key="1">
    <source>
        <dbReference type="ARBA" id="ARBA00001231"/>
    </source>
</evidence>
<evidence type="ECO:0000313" key="9">
    <source>
        <dbReference type="EMBL" id="BCX46504.1"/>
    </source>
</evidence>
<evidence type="ECO:0000259" key="7">
    <source>
        <dbReference type="Pfam" id="PF00728"/>
    </source>
</evidence>
<accession>A0ABN6GYZ8</accession>
<comment type="catalytic activity">
    <reaction evidence="1">
        <text>Hydrolysis of terminal non-reducing N-acetyl-D-hexosamine residues in N-acetyl-beta-D-hexosaminides.</text>
        <dbReference type="EC" id="3.2.1.52"/>
    </reaction>
</comment>
<evidence type="ECO:0000259" key="8">
    <source>
        <dbReference type="Pfam" id="PF02838"/>
    </source>
</evidence>
<proteinExistence type="inferred from homology"/>
<dbReference type="Gene3D" id="3.30.379.10">
    <property type="entry name" value="Chitobiase/beta-hexosaminidase domain 2-like"/>
    <property type="match status" value="1"/>
</dbReference>
<dbReference type="RefSeq" id="WP_338688164.1">
    <property type="nucleotide sequence ID" value="NZ_AP024702.1"/>
</dbReference>
<organism evidence="9 10">
    <name type="scientific">Haloferula helveola</name>
    <dbReference type="NCBI Taxonomy" id="490095"/>
    <lineage>
        <taxon>Bacteria</taxon>
        <taxon>Pseudomonadati</taxon>
        <taxon>Verrucomicrobiota</taxon>
        <taxon>Verrucomicrobiia</taxon>
        <taxon>Verrucomicrobiales</taxon>
        <taxon>Verrucomicrobiaceae</taxon>
        <taxon>Haloferula</taxon>
    </lineage>
</organism>
<comment type="similarity">
    <text evidence="2">Belongs to the glycosyl hydrolase 20 family.</text>
</comment>
<sequence>MTLSVEVKAIATCSLSMTTPAILLMSAVAASAASLIPLPVEVTDGEGAFLLTEATAIRHDRAVAGEAKLLAADLAKATGHDPQTYAEELKIMLHSEIRLDVDDSLSLAPGGYRLEVTPRGVSVVGKDAAGVWNGTRTVMQLIGCEKKDSHEIPSVSISDQPRFGWRGMHLDVGRHFYPVADIKGFIDWLAFQKLNVLHWHLTEDQGWRIEIKKYPKLTEVGAYRDSTPPYGNRNSDDGKRYGGFYTQTQIREIVAYAAERHVTIVPEIDMPGHMAAAIAAYPQFGNSDIPGYKPKVMTRWGVHPYTLAPTEETFGFVDDVLTEVCELFPSPYIHIGGDEAPKGQWEKSPRVREIMKANGLKNGHDVQSYFIKRVEKMLEKKGRRLLGWDEIREGGLAPSATVMSWRGEQGGIQSAKEGHDVVMASNSHLYFDHYQHSAGEELAKGPEFEAITGFLPIAKVYSYDPVPAALTAEEAKHVLGVQAQLWTEYMKTWDKVEYMAFPRIAALAEIAWTPVEKKNYDDFRKRLDGIMKCYDAAGVNRAEPMDPPKRETKDGSTVSTSLGIYQNHWPELAFDGREKTFFWADRALKKGDHLTLSFKKPRSGKVRVETGGPASQNGDKLENGVLQAQVGEEVWEDVGGFRDGVAEGTLPEGTRAVRVLVTAPQTNWLIVHEIGIE</sequence>
<evidence type="ECO:0000313" key="10">
    <source>
        <dbReference type="Proteomes" id="UP001374893"/>
    </source>
</evidence>
<reference evidence="9 10" key="1">
    <citation type="submission" date="2021-06" db="EMBL/GenBank/DDBJ databases">
        <title>Complete genome of Haloferula helveola possessing various polysaccharide degrading enzymes.</title>
        <authorList>
            <person name="Takami H."/>
            <person name="Huang C."/>
            <person name="Hamasaki K."/>
        </authorList>
    </citation>
    <scope>NUCLEOTIDE SEQUENCE [LARGE SCALE GENOMIC DNA]</scope>
    <source>
        <strain evidence="9 10">CN-1</strain>
    </source>
</reference>